<sequence length="41" mass="4940">MENKKCRGHRTTIYKRQEADQMKTRGMYNFLGVLIFQDISM</sequence>
<evidence type="ECO:0000313" key="1">
    <source>
        <dbReference type="EMBL" id="KRY94489.1"/>
    </source>
</evidence>
<organism evidence="1 2">
    <name type="scientific">Trichinella pseudospiralis</name>
    <name type="common">Parasitic roundworm</name>
    <dbReference type="NCBI Taxonomy" id="6337"/>
    <lineage>
        <taxon>Eukaryota</taxon>
        <taxon>Metazoa</taxon>
        <taxon>Ecdysozoa</taxon>
        <taxon>Nematoda</taxon>
        <taxon>Enoplea</taxon>
        <taxon>Dorylaimia</taxon>
        <taxon>Trichinellida</taxon>
        <taxon>Trichinellidae</taxon>
        <taxon>Trichinella</taxon>
    </lineage>
</organism>
<evidence type="ECO:0000313" key="2">
    <source>
        <dbReference type="Proteomes" id="UP000054805"/>
    </source>
</evidence>
<comment type="caution">
    <text evidence="1">The sequence shown here is derived from an EMBL/GenBank/DDBJ whole genome shotgun (WGS) entry which is preliminary data.</text>
</comment>
<reference evidence="1 2" key="1">
    <citation type="submission" date="2015-01" db="EMBL/GenBank/DDBJ databases">
        <title>Evolution of Trichinella species and genotypes.</title>
        <authorList>
            <person name="Korhonen P.K."/>
            <person name="Edoardo P."/>
            <person name="Giuseppe L.R."/>
            <person name="Gasser R.B."/>
        </authorList>
    </citation>
    <scope>NUCLEOTIDE SEQUENCE [LARGE SCALE GENOMIC DNA]</scope>
    <source>
        <strain evidence="1">ISS588</strain>
    </source>
</reference>
<dbReference type="EMBL" id="JYDS01005321">
    <property type="protein sequence ID" value="KRY94489.1"/>
    <property type="molecule type" value="Genomic_DNA"/>
</dbReference>
<accession>A0A0V1G8B0</accession>
<proteinExistence type="predicted"/>
<dbReference type="Proteomes" id="UP000054805">
    <property type="component" value="Unassembled WGS sequence"/>
</dbReference>
<keyword evidence="2" id="KW-1185">Reference proteome</keyword>
<dbReference type="AlphaFoldDB" id="A0A0V1G8B0"/>
<name>A0A0V1G8B0_TRIPS</name>
<gene>
    <name evidence="1" type="ORF">T4B_11211</name>
</gene>
<protein>
    <submittedName>
        <fullName evidence="1">Uncharacterized protein</fullName>
    </submittedName>
</protein>